<dbReference type="SUPFAM" id="SSF117778">
    <property type="entry name" value="D-lysine 5,6-aminomutase beta subunit KamE, N-terminal domain"/>
    <property type="match status" value="1"/>
</dbReference>
<dbReference type="Pfam" id="PF09043">
    <property type="entry name" value="Lys-AminoMut_A"/>
    <property type="match status" value="1"/>
</dbReference>
<name>A0A810N6K0_9ACTN</name>
<dbReference type="GO" id="GO:0046983">
    <property type="term" value="F:protein dimerization activity"/>
    <property type="evidence" value="ECO:0007669"/>
    <property type="project" value="InterPro"/>
</dbReference>
<dbReference type="InterPro" id="IPR028991">
    <property type="entry name" value="KamE_N"/>
</dbReference>
<dbReference type="Proteomes" id="UP000680866">
    <property type="component" value="Chromosome"/>
</dbReference>
<dbReference type="InterPro" id="IPR036724">
    <property type="entry name" value="Cobalamin-bd_sf"/>
</dbReference>
<feature type="compositionally biased region" description="Basic and acidic residues" evidence="5">
    <location>
        <begin position="525"/>
        <end position="542"/>
    </location>
</feature>
<dbReference type="Gene3D" id="3.20.20.440">
    <property type="entry name" value="D-Lysine 5,6-aminomutase alpha subunit"/>
    <property type="match status" value="1"/>
</dbReference>
<evidence type="ECO:0000256" key="1">
    <source>
        <dbReference type="ARBA" id="ARBA00001922"/>
    </source>
</evidence>
<dbReference type="Pfam" id="PF02310">
    <property type="entry name" value="B12-binding"/>
    <property type="match status" value="1"/>
</dbReference>
<protein>
    <recommendedName>
        <fullName evidence="6">B12-binding domain-containing protein</fullName>
    </recommendedName>
</protein>
<evidence type="ECO:0000313" key="7">
    <source>
        <dbReference type="EMBL" id="BCJ69036.1"/>
    </source>
</evidence>
<dbReference type="SUPFAM" id="SSF51703">
    <property type="entry name" value="Cobalamin (vitamin B12)-dependent enzymes"/>
    <property type="match status" value="1"/>
</dbReference>
<evidence type="ECO:0000313" key="8">
    <source>
        <dbReference type="Proteomes" id="UP000680866"/>
    </source>
</evidence>
<dbReference type="GO" id="GO:0046872">
    <property type="term" value="F:metal ion binding"/>
    <property type="evidence" value="ECO:0007669"/>
    <property type="project" value="InterPro"/>
</dbReference>
<evidence type="ECO:0000256" key="2">
    <source>
        <dbReference type="ARBA" id="ARBA00022628"/>
    </source>
</evidence>
<keyword evidence="8" id="KW-1185">Reference proteome</keyword>
<dbReference type="EMBL" id="AP023359">
    <property type="protein sequence ID" value="BCJ69036.1"/>
    <property type="molecule type" value="Genomic_DNA"/>
</dbReference>
<keyword evidence="3" id="KW-0413">Isomerase</keyword>
<sequence>MGKLDLDPVLVGRARELARRAGQPVVDLARGHTTVSVERAVLRLAGVSGADPDGIPWVNRLVDAVVADVGLGHGVAVPVFEAMAREGVDDVTLLAQKAAAGSVRFVVPSGRGASAARRASRRAVAAGVRRIDRRRAERERLVRRWGDPPRRPWIYLIVATGDIYEDIPQAQAAARAGADVIAVIRSTGQSLLDYVPEGATREGFAGTYATQENFRLMRAALDESSRELGRYVRLTNYASGLCMPEMATLAGLERLDMMLNDSMYGILFRDINPVRTFVDQRFSRQVHARAGIIINTGEDNYLTTADAVDEAHTVTVSQLLNEFFAHEAGLADWQLGLGHAFEINPDVPESLRLELAHALLARELFPDAPLKWMPPTKHMTGDVFRGNLLDGFFNLVGALTGQGILLVGMMTEAVVTPWLSDRDIALQNVRYVLGAAGGLAEDFVPAPGGFIQARANQVLGEAVSLLERIVDDTLLRAIADGTFGIMRRPADRGKGLDGVARQEAGYYNPATEILESASAGGGAPGEREECSEAEPRSRERKAGTVSAVDQRQIVRPYGDTTGDGMVQVSFTLPVPHDKRAEGAALQLAAKMGLDPAMLVHSRQMGDGFTFFVVYGRVNHLVDLSKVEVVERDFPLLSAKEVNALVKRRLRRKLSVVGACIGTDAHTVGIDAILNVKGIAGEKGLEYYRELKVTNLGAQVSVPDLVEAARAERADAVLVSQVVTQRDAHLHNTREMSAAFREALPAGRRPLLVVGGPRFDEKMTGELGVDRIFGRGTTPGEVASYLVHALITSKVGA</sequence>
<dbReference type="SUPFAM" id="SSF52242">
    <property type="entry name" value="Cobalamin (vitamin B12)-binding domain"/>
    <property type="match status" value="1"/>
</dbReference>
<dbReference type="Gene3D" id="3.30.30.60">
    <property type="entry name" value="D-lysine 5,6-aminomutase beta subunit KamE, N-terminal domain"/>
    <property type="match status" value="1"/>
</dbReference>
<dbReference type="GO" id="GO:0031419">
    <property type="term" value="F:cobalamin binding"/>
    <property type="evidence" value="ECO:0007669"/>
    <property type="project" value="UniProtKB-KW"/>
</dbReference>
<comment type="cofactor">
    <cofactor evidence="1">
        <name>adenosylcob(III)alamin</name>
        <dbReference type="ChEBI" id="CHEBI:18408"/>
    </cofactor>
</comment>
<dbReference type="Pfam" id="PF16554">
    <property type="entry name" value="OAM_dimer"/>
    <property type="match status" value="1"/>
</dbReference>
<dbReference type="InterPro" id="IPR036843">
    <property type="entry name" value="KamE_N_sf"/>
</dbReference>
<evidence type="ECO:0000256" key="4">
    <source>
        <dbReference type="ARBA" id="ARBA00023285"/>
    </source>
</evidence>
<organism evidence="7 8">
    <name type="scientific">Polymorphospora rubra</name>
    <dbReference type="NCBI Taxonomy" id="338584"/>
    <lineage>
        <taxon>Bacteria</taxon>
        <taxon>Bacillati</taxon>
        <taxon>Actinomycetota</taxon>
        <taxon>Actinomycetes</taxon>
        <taxon>Micromonosporales</taxon>
        <taxon>Micromonosporaceae</taxon>
        <taxon>Polymorphospora</taxon>
    </lineage>
</organism>
<gene>
    <name evidence="7" type="ORF">Prubr_60570</name>
</gene>
<proteinExistence type="predicted"/>
<dbReference type="KEGG" id="pry:Prubr_60570"/>
<evidence type="ECO:0000256" key="3">
    <source>
        <dbReference type="ARBA" id="ARBA00023235"/>
    </source>
</evidence>
<feature type="region of interest" description="Disordered" evidence="5">
    <location>
        <begin position="516"/>
        <end position="545"/>
    </location>
</feature>
<dbReference type="AlphaFoldDB" id="A0A810N6K0"/>
<evidence type="ECO:0000256" key="5">
    <source>
        <dbReference type="SAM" id="MobiDB-lite"/>
    </source>
</evidence>
<keyword evidence="2" id="KW-0846">Cobalamin</keyword>
<accession>A0A810N6K0</accession>
<keyword evidence="4" id="KW-0170">Cobalt</keyword>
<reference evidence="7" key="1">
    <citation type="submission" date="2020-08" db="EMBL/GenBank/DDBJ databases">
        <title>Whole genome shotgun sequence of Polymorphospora rubra NBRC 101157.</title>
        <authorList>
            <person name="Komaki H."/>
            <person name="Tamura T."/>
        </authorList>
    </citation>
    <scope>NUCLEOTIDE SEQUENCE</scope>
    <source>
        <strain evidence="7">NBRC 101157</strain>
    </source>
</reference>
<evidence type="ECO:0000259" key="6">
    <source>
        <dbReference type="PROSITE" id="PS51332"/>
    </source>
</evidence>
<dbReference type="InterPro" id="IPR016176">
    <property type="entry name" value="Cbl-dep_enz_cat"/>
</dbReference>
<dbReference type="PROSITE" id="PS51332">
    <property type="entry name" value="B12_BINDING"/>
    <property type="match status" value="1"/>
</dbReference>
<feature type="domain" description="B12-binding" evidence="6">
    <location>
        <begin position="652"/>
        <end position="796"/>
    </location>
</feature>
<dbReference type="GO" id="GO:0016853">
    <property type="term" value="F:isomerase activity"/>
    <property type="evidence" value="ECO:0007669"/>
    <property type="project" value="UniProtKB-KW"/>
</dbReference>
<dbReference type="InterPro" id="IPR037086">
    <property type="entry name" value="Lys-AminoMut_asu_sf"/>
</dbReference>
<dbReference type="InterPro" id="IPR015130">
    <property type="entry name" value="Lys-AminoMut_A"/>
</dbReference>
<dbReference type="InterPro" id="IPR006158">
    <property type="entry name" value="Cobalamin-bd"/>
</dbReference>
<dbReference type="Gene3D" id="3.40.50.280">
    <property type="entry name" value="Cobalamin-binding domain"/>
    <property type="match status" value="1"/>
</dbReference>